<dbReference type="STRING" id="186116.SAMN05192569_102844"/>
<dbReference type="Proteomes" id="UP000198650">
    <property type="component" value="Unassembled WGS sequence"/>
</dbReference>
<reference evidence="2" key="1">
    <citation type="submission" date="2016-10" db="EMBL/GenBank/DDBJ databases">
        <authorList>
            <person name="Varghese N."/>
            <person name="Submissions S."/>
        </authorList>
    </citation>
    <scope>NUCLEOTIDE SEQUENCE [LARGE SCALE GENOMIC DNA]</scope>
    <source>
        <strain evidence="2">M1</strain>
    </source>
</reference>
<dbReference type="RefSeq" id="WP_090950223.1">
    <property type="nucleotide sequence ID" value="NZ_FOJS01000028.1"/>
</dbReference>
<accession>A0A1I0TGY8</accession>
<organism evidence="1 2">
    <name type="scientific">Parageobacillus thermantarcticus</name>
    <dbReference type="NCBI Taxonomy" id="186116"/>
    <lineage>
        <taxon>Bacteria</taxon>
        <taxon>Bacillati</taxon>
        <taxon>Bacillota</taxon>
        <taxon>Bacilli</taxon>
        <taxon>Bacillales</taxon>
        <taxon>Anoxybacillaceae</taxon>
        <taxon>Parageobacillus</taxon>
    </lineage>
</organism>
<sequence length="102" mass="12292">MTKRINKIIQIDGFSYNVEFKPDPVFLRPYQFKLTISLDGKIIHSNTYPNFQGLPFKTAVEKIVQEHHQRMKRKMELENKMNEFLEEFEQWNGVIEYDVHES</sequence>
<evidence type="ECO:0000313" key="2">
    <source>
        <dbReference type="Proteomes" id="UP000198650"/>
    </source>
</evidence>
<protein>
    <submittedName>
        <fullName evidence="1">Uncharacterized protein</fullName>
    </submittedName>
</protein>
<proteinExistence type="predicted"/>
<dbReference type="AlphaFoldDB" id="A0A1I0TGY8"/>
<evidence type="ECO:0000313" key="1">
    <source>
        <dbReference type="EMBL" id="SFA51029.1"/>
    </source>
</evidence>
<gene>
    <name evidence="1" type="ORF">SAMN05192569_102844</name>
</gene>
<name>A0A1I0TGY8_9BACL</name>
<keyword evidence="2" id="KW-1185">Reference proteome</keyword>
<dbReference type="EMBL" id="FOJS01000028">
    <property type="protein sequence ID" value="SFA51029.1"/>
    <property type="molecule type" value="Genomic_DNA"/>
</dbReference>